<gene>
    <name evidence="1" type="ORF">TM448A01315_0006</name>
</gene>
<dbReference type="AlphaFoldDB" id="A0A6H1ZPY8"/>
<name>A0A6H1ZPY8_9ZZZZ</name>
<protein>
    <submittedName>
        <fullName evidence="1">Uncharacterized protein</fullName>
    </submittedName>
</protein>
<organism evidence="1">
    <name type="scientific">viral metagenome</name>
    <dbReference type="NCBI Taxonomy" id="1070528"/>
    <lineage>
        <taxon>unclassified sequences</taxon>
        <taxon>metagenomes</taxon>
        <taxon>organismal metagenomes</taxon>
    </lineage>
</organism>
<dbReference type="EMBL" id="MT144132">
    <property type="protein sequence ID" value="QJA49345.1"/>
    <property type="molecule type" value="Genomic_DNA"/>
</dbReference>
<sequence>MPDQATDYRNKRVYGRSRASAWAESAERLVNKYGVQSGTTESPATTTKRRGWSLRDAYKRVKGAFGQRRTYIGPNVRGENRRFMEDMAQEP</sequence>
<reference evidence="1" key="1">
    <citation type="submission" date="2020-03" db="EMBL/GenBank/DDBJ databases">
        <title>The deep terrestrial virosphere.</title>
        <authorList>
            <person name="Holmfeldt K."/>
            <person name="Nilsson E."/>
            <person name="Simone D."/>
            <person name="Lopez-Fernandez M."/>
            <person name="Wu X."/>
            <person name="de Brujin I."/>
            <person name="Lundin D."/>
            <person name="Andersson A."/>
            <person name="Bertilsson S."/>
            <person name="Dopson M."/>
        </authorList>
    </citation>
    <scope>NUCLEOTIDE SEQUENCE</scope>
    <source>
        <strain evidence="1">TM448A01315</strain>
    </source>
</reference>
<accession>A0A6H1ZPY8</accession>
<evidence type="ECO:0000313" key="1">
    <source>
        <dbReference type="EMBL" id="QJA49345.1"/>
    </source>
</evidence>
<proteinExistence type="predicted"/>